<evidence type="ECO:0000256" key="9">
    <source>
        <dbReference type="SAM" id="MobiDB-lite"/>
    </source>
</evidence>
<keyword evidence="5" id="KW-0496">Mitochondrion</keyword>
<evidence type="ECO:0000256" key="8">
    <source>
        <dbReference type="ARBA" id="ARBA00035363"/>
    </source>
</evidence>
<name>A0AAW1U2Q1_9CUCU</name>
<dbReference type="EMBL" id="JARQZJ010000040">
    <property type="protein sequence ID" value="KAK9877189.1"/>
    <property type="molecule type" value="Genomic_DNA"/>
</dbReference>
<keyword evidence="3" id="KW-0809">Transit peptide</keyword>
<dbReference type="PANTHER" id="PTHR13231">
    <property type="entry name" value="MITOCHONDRIAL RIBOSOMAL PROTEIN S31"/>
    <property type="match status" value="1"/>
</dbReference>
<dbReference type="GO" id="GO:0003735">
    <property type="term" value="F:structural constituent of ribosome"/>
    <property type="evidence" value="ECO:0007669"/>
    <property type="project" value="InterPro"/>
</dbReference>
<evidence type="ECO:0000256" key="4">
    <source>
        <dbReference type="ARBA" id="ARBA00022980"/>
    </source>
</evidence>
<evidence type="ECO:0000256" key="5">
    <source>
        <dbReference type="ARBA" id="ARBA00023128"/>
    </source>
</evidence>
<feature type="compositionally biased region" description="Basic and acidic residues" evidence="9">
    <location>
        <begin position="40"/>
        <end position="57"/>
    </location>
</feature>
<dbReference type="PANTHER" id="PTHR13231:SF3">
    <property type="entry name" value="SMALL RIBOSOMAL SUBUNIT PROTEIN MS31"/>
    <property type="match status" value="1"/>
</dbReference>
<keyword evidence="11" id="KW-1185">Reference proteome</keyword>
<evidence type="ECO:0000256" key="3">
    <source>
        <dbReference type="ARBA" id="ARBA00022946"/>
    </source>
</evidence>
<feature type="region of interest" description="Disordered" evidence="9">
    <location>
        <begin position="34"/>
        <end position="57"/>
    </location>
</feature>
<evidence type="ECO:0000313" key="11">
    <source>
        <dbReference type="Proteomes" id="UP001431783"/>
    </source>
</evidence>
<dbReference type="AlphaFoldDB" id="A0AAW1U2Q1"/>
<comment type="similarity">
    <text evidence="2">Belongs to the mitochondrion-specific ribosomal protein mS31 family.</text>
</comment>
<reference evidence="10 11" key="1">
    <citation type="submission" date="2023-03" db="EMBL/GenBank/DDBJ databases">
        <title>Genome insight into feeding habits of ladybird beetles.</title>
        <authorList>
            <person name="Li H.-S."/>
            <person name="Huang Y.-H."/>
            <person name="Pang H."/>
        </authorList>
    </citation>
    <scope>NUCLEOTIDE SEQUENCE [LARGE SCALE GENOMIC DNA]</scope>
    <source>
        <strain evidence="10">SYSU_2023b</strain>
        <tissue evidence="10">Whole body</tissue>
    </source>
</reference>
<accession>A0AAW1U2Q1</accession>
<dbReference type="GO" id="GO:0005763">
    <property type="term" value="C:mitochondrial small ribosomal subunit"/>
    <property type="evidence" value="ECO:0007669"/>
    <property type="project" value="InterPro"/>
</dbReference>
<gene>
    <name evidence="10" type="ORF">WA026_016937</name>
</gene>
<dbReference type="Proteomes" id="UP001431783">
    <property type="component" value="Unassembled WGS sequence"/>
</dbReference>
<evidence type="ECO:0000256" key="6">
    <source>
        <dbReference type="ARBA" id="ARBA00023274"/>
    </source>
</evidence>
<keyword evidence="6" id="KW-0687">Ribonucleoprotein</keyword>
<evidence type="ECO:0000256" key="1">
    <source>
        <dbReference type="ARBA" id="ARBA00004173"/>
    </source>
</evidence>
<sequence>MNKLMFGIALRTQLNAINKTNNWPALSRWYSTSKDDDDLKIEKSSTKKDNVTQKDKKSGKVLNKLNSLLLEMGTSKESPINLKLSKPVPKRGKEKSENSKAEKIEEVLNEQETAVKAAKEVAEELGGDTKKTESELIQKFLNPSVEDTSATLLSLSEIFKGMKIDTSQSPVEQQSRSMQVKQILELNRQKQENSYTKRPKTRRQNISRTQELKLDNIDLFGSEPLGIFKTDSHEWTEGVKNEKWDLLLEKEMKLAVTHPPSNYFQEMIQWTEQGKLWKFPIDNEQGLEKERDVSFADHIFLEQHLEPWCPPRGPIRHFMELVCVGLSKNSYLTVEAKKEHIEWYRNYFEDKRKLLEEVGASLNKVEQIKEIESK</sequence>
<protein>
    <recommendedName>
        <fullName evidence="7">Small ribosomal subunit protein mS31</fullName>
    </recommendedName>
    <alternativeName>
        <fullName evidence="8">28S ribosomal protein S31, mitochondrial</fullName>
    </alternativeName>
</protein>
<proteinExistence type="inferred from homology"/>
<evidence type="ECO:0000256" key="2">
    <source>
        <dbReference type="ARBA" id="ARBA00011057"/>
    </source>
</evidence>
<evidence type="ECO:0000256" key="7">
    <source>
        <dbReference type="ARBA" id="ARBA00035133"/>
    </source>
</evidence>
<comment type="caution">
    <text evidence="10">The sequence shown here is derived from an EMBL/GenBank/DDBJ whole genome shotgun (WGS) entry which is preliminary data.</text>
</comment>
<keyword evidence="4" id="KW-0689">Ribosomal protein</keyword>
<dbReference type="InterPro" id="IPR026299">
    <property type="entry name" value="MRP-S31"/>
</dbReference>
<feature type="region of interest" description="Disordered" evidence="9">
    <location>
        <begin position="80"/>
        <end position="101"/>
    </location>
</feature>
<dbReference type="Pfam" id="PF15433">
    <property type="entry name" value="MRP-S31"/>
    <property type="match status" value="1"/>
</dbReference>
<evidence type="ECO:0000313" key="10">
    <source>
        <dbReference type="EMBL" id="KAK9877189.1"/>
    </source>
</evidence>
<organism evidence="10 11">
    <name type="scientific">Henosepilachna vigintioctopunctata</name>
    <dbReference type="NCBI Taxonomy" id="420089"/>
    <lineage>
        <taxon>Eukaryota</taxon>
        <taxon>Metazoa</taxon>
        <taxon>Ecdysozoa</taxon>
        <taxon>Arthropoda</taxon>
        <taxon>Hexapoda</taxon>
        <taxon>Insecta</taxon>
        <taxon>Pterygota</taxon>
        <taxon>Neoptera</taxon>
        <taxon>Endopterygota</taxon>
        <taxon>Coleoptera</taxon>
        <taxon>Polyphaga</taxon>
        <taxon>Cucujiformia</taxon>
        <taxon>Coccinelloidea</taxon>
        <taxon>Coccinellidae</taxon>
        <taxon>Epilachninae</taxon>
        <taxon>Epilachnini</taxon>
        <taxon>Henosepilachna</taxon>
    </lineage>
</organism>
<comment type="subcellular location">
    <subcellularLocation>
        <location evidence="1">Mitochondrion</location>
    </subcellularLocation>
</comment>